<sequence length="154" mass="17812">MVDNNTLIDRYFLGEPGASYFIQDEGCKILFDVGYSDVFIKNAQKMNIHFRNLDYLVLSHGHLDHTWGLTSLIKYYTETSIEKIDYNRLTVVTHPSSFLAKKVKGLKQIGSIISQEELSKHFKIKLSKGPLWLTERLVFLGEIERKNDFEAKNP</sequence>
<feature type="domain" description="Metallo-beta-lactamase" evidence="1">
    <location>
        <begin position="16"/>
        <end position="77"/>
    </location>
</feature>
<dbReference type="Gene3D" id="3.60.15.10">
    <property type="entry name" value="Ribonuclease Z/Hydroxyacylglutathione hydrolase-like"/>
    <property type="match status" value="1"/>
</dbReference>
<reference evidence="2" key="1">
    <citation type="journal article" date="2014" name="Front. Microbiol.">
        <title>High frequency of phylogenetically diverse reductive dehalogenase-homologous genes in deep subseafloor sedimentary metagenomes.</title>
        <authorList>
            <person name="Kawai M."/>
            <person name="Futagami T."/>
            <person name="Toyoda A."/>
            <person name="Takaki Y."/>
            <person name="Nishi S."/>
            <person name="Hori S."/>
            <person name="Arai W."/>
            <person name="Tsubouchi T."/>
            <person name="Morono Y."/>
            <person name="Uchiyama I."/>
            <person name="Ito T."/>
            <person name="Fujiyama A."/>
            <person name="Inagaki F."/>
            <person name="Takami H."/>
        </authorList>
    </citation>
    <scope>NUCLEOTIDE SEQUENCE</scope>
    <source>
        <strain evidence="2">Expedition CK06-06</strain>
    </source>
</reference>
<dbReference type="CDD" id="cd07713">
    <property type="entry name" value="DHPS-like_MBL-fold"/>
    <property type="match status" value="1"/>
</dbReference>
<dbReference type="EMBL" id="BARV01004566">
    <property type="protein sequence ID" value="GAI04548.1"/>
    <property type="molecule type" value="Genomic_DNA"/>
</dbReference>
<dbReference type="AlphaFoldDB" id="X1KD21"/>
<dbReference type="PANTHER" id="PTHR13754">
    <property type="entry name" value="METALLO-BETA-LACTAMASE SUPERFAMILY PROTEIN"/>
    <property type="match status" value="1"/>
</dbReference>
<dbReference type="InterPro" id="IPR001279">
    <property type="entry name" value="Metallo-B-lactamas"/>
</dbReference>
<dbReference type="PANTHER" id="PTHR13754:SF18">
    <property type="entry name" value="7,8-DIHYDROPTERIN-6-METHYL-4-(BETA-D-RIBOFURANOSYL)-AMINOBENZENE-5'-PHOSPHATE SYNTHASE"/>
    <property type="match status" value="1"/>
</dbReference>
<dbReference type="InterPro" id="IPR041712">
    <property type="entry name" value="DHPS-like_MBL-fold"/>
</dbReference>
<feature type="non-terminal residue" evidence="2">
    <location>
        <position position="154"/>
    </location>
</feature>
<dbReference type="GO" id="GO:0016740">
    <property type="term" value="F:transferase activity"/>
    <property type="evidence" value="ECO:0007669"/>
    <property type="project" value="TreeGrafter"/>
</dbReference>
<protein>
    <recommendedName>
        <fullName evidence="1">Metallo-beta-lactamase domain-containing protein</fullName>
    </recommendedName>
</protein>
<dbReference type="Pfam" id="PF00753">
    <property type="entry name" value="Lactamase_B"/>
    <property type="match status" value="1"/>
</dbReference>
<gene>
    <name evidence="2" type="ORF">S06H3_10041</name>
</gene>
<dbReference type="InterPro" id="IPR052926">
    <property type="entry name" value="Metallo-beta-lactamase_dom"/>
</dbReference>
<accession>X1KD21</accession>
<proteinExistence type="predicted"/>
<comment type="caution">
    <text evidence="2">The sequence shown here is derived from an EMBL/GenBank/DDBJ whole genome shotgun (WGS) entry which is preliminary data.</text>
</comment>
<name>X1KD21_9ZZZZ</name>
<dbReference type="SUPFAM" id="SSF56281">
    <property type="entry name" value="Metallo-hydrolase/oxidoreductase"/>
    <property type="match status" value="1"/>
</dbReference>
<evidence type="ECO:0000259" key="1">
    <source>
        <dbReference type="Pfam" id="PF00753"/>
    </source>
</evidence>
<dbReference type="InterPro" id="IPR036866">
    <property type="entry name" value="RibonucZ/Hydroxyglut_hydro"/>
</dbReference>
<evidence type="ECO:0000313" key="2">
    <source>
        <dbReference type="EMBL" id="GAI04548.1"/>
    </source>
</evidence>
<organism evidence="2">
    <name type="scientific">marine sediment metagenome</name>
    <dbReference type="NCBI Taxonomy" id="412755"/>
    <lineage>
        <taxon>unclassified sequences</taxon>
        <taxon>metagenomes</taxon>
        <taxon>ecological metagenomes</taxon>
    </lineage>
</organism>